<dbReference type="EMBL" id="CP023482">
    <property type="protein sequence ID" value="ATH97633.1"/>
    <property type="molecule type" value="Genomic_DNA"/>
</dbReference>
<dbReference type="RefSeq" id="WP_096883576.1">
    <property type="nucleotide sequence ID" value="NZ_CP023482.1"/>
</dbReference>
<evidence type="ECO:0008006" key="3">
    <source>
        <dbReference type="Google" id="ProtNLM"/>
    </source>
</evidence>
<dbReference type="InterPro" id="IPR021329">
    <property type="entry name" value="DUF2938"/>
</dbReference>
<reference evidence="1 2" key="1">
    <citation type="journal article" date="2016" name="Int. J. Syst. Evol. Microbiol.">
        <title>Dermabacter jinjuensis sp. nov., a novel species of the genus Dermabacter isolated from a clinical specimen.</title>
        <authorList>
            <person name="Park Y.K."/>
            <person name="Lee K.M."/>
            <person name="Lee W.K."/>
            <person name="Cho M.J."/>
            <person name="Lee H.S."/>
            <person name="Cho Y.G."/>
            <person name="Lee Y.C."/>
            <person name="Lee W.K."/>
            <person name="Seong W.K."/>
            <person name="Hwang K.J."/>
        </authorList>
    </citation>
    <scope>NUCLEOTIDE SEQUENCE [LARGE SCALE GENOMIC DNA]</scope>
    <source>
        <strain evidence="1 2">32T</strain>
    </source>
</reference>
<accession>A0ABN5DQI4</accession>
<evidence type="ECO:0000313" key="1">
    <source>
        <dbReference type="EMBL" id="ATH97633.1"/>
    </source>
</evidence>
<protein>
    <recommendedName>
        <fullName evidence="3">DUF2938 domain-containing protein</fullName>
    </recommendedName>
</protein>
<dbReference type="Pfam" id="PF11158">
    <property type="entry name" value="DUF2938"/>
    <property type="match status" value="1"/>
</dbReference>
<gene>
    <name evidence="1" type="ORF">COP05_09240</name>
</gene>
<sequence length="168" mass="17812">MRIGVGELVQAAAVGVGATIVMDGVAEMLRRTRGSKSLDYAMVGRWLGHMPAGVFRHDSIMAADPVPHEKELGWAAHYAIGTGFAVALAAADPGWLERPRFIPAVAWGLATLGAPWLLMQPCFGMGVAAAKTPNPKQARLGSLRAHTSYGVGIWLSGQLVHAVVHRRA</sequence>
<proteinExistence type="predicted"/>
<organism evidence="1 2">
    <name type="scientific">Dermabacter jinjuensis</name>
    <dbReference type="NCBI Taxonomy" id="1667168"/>
    <lineage>
        <taxon>Bacteria</taxon>
        <taxon>Bacillati</taxon>
        <taxon>Actinomycetota</taxon>
        <taxon>Actinomycetes</taxon>
        <taxon>Micrococcales</taxon>
        <taxon>Dermabacteraceae</taxon>
        <taxon>Dermabacter</taxon>
    </lineage>
</organism>
<keyword evidence="2" id="KW-1185">Reference proteome</keyword>
<dbReference type="Proteomes" id="UP000815698">
    <property type="component" value="Chromosome"/>
</dbReference>
<name>A0ABN5DQI4_9MICO</name>
<evidence type="ECO:0000313" key="2">
    <source>
        <dbReference type="Proteomes" id="UP000815698"/>
    </source>
</evidence>